<dbReference type="EMBL" id="JNBR01001832">
    <property type="protein sequence ID" value="OQR84853.1"/>
    <property type="molecule type" value="Genomic_DNA"/>
</dbReference>
<dbReference type="Gene3D" id="3.40.630.30">
    <property type="match status" value="2"/>
</dbReference>
<dbReference type="Pfam" id="PF13527">
    <property type="entry name" value="Acetyltransf_9"/>
    <property type="match status" value="1"/>
</dbReference>
<keyword evidence="2" id="KW-0808">Transferase</keyword>
<feature type="domain" description="N-acetyltransferase" evidence="1">
    <location>
        <begin position="2"/>
        <end position="154"/>
    </location>
</feature>
<dbReference type="InterPro" id="IPR000182">
    <property type="entry name" value="GNAT_dom"/>
</dbReference>
<proteinExistence type="predicted"/>
<dbReference type="GO" id="GO:0030649">
    <property type="term" value="P:aminoglycoside antibiotic catabolic process"/>
    <property type="evidence" value="ECO:0007669"/>
    <property type="project" value="TreeGrafter"/>
</dbReference>
<reference evidence="2 3" key="1">
    <citation type="journal article" date="2014" name="Genome Biol. Evol.">
        <title>The secreted proteins of Achlya hypogyna and Thraustotheca clavata identify the ancestral oomycete secretome and reveal gene acquisitions by horizontal gene transfer.</title>
        <authorList>
            <person name="Misner I."/>
            <person name="Blouin N."/>
            <person name="Leonard G."/>
            <person name="Richards T.A."/>
            <person name="Lane C.E."/>
        </authorList>
    </citation>
    <scope>NUCLEOTIDE SEQUENCE [LARGE SCALE GENOMIC DNA]</scope>
    <source>
        <strain evidence="2 3">ATCC 48635</strain>
    </source>
</reference>
<protein>
    <submittedName>
        <fullName evidence="2">GCN5-like N-acetyltransferase</fullName>
    </submittedName>
</protein>
<sequence length="305" mass="33775">MIELRALRPAEVDAWLDHCAEVFEGKATREYFAAHLHSDPRALESWGNIVVAVDAASRKIVSTVRVVPRQQYFNRGIVPMSGLAEVSTKETYRRQGLAAQLIDMAIQGPMSGSAISFLHTNFDRLGHHYTKHGYISMPHTKVLVHPVPVELDVATYQLRSLDLDRDCDALLRVYAAFASRFDGPLVRDRAYVTHWIRARHELKLVVATGIWAGTDLVGYVFAAPELVEEIGVDPALAKRDQTLVANALLKTAPPSMLPTPVAAALQLNVDAATQTCDKGGMYRPMAPSTLLRSDAEIVFWNTDDF</sequence>
<dbReference type="InterPro" id="IPR016181">
    <property type="entry name" value="Acyl_CoA_acyltransferase"/>
</dbReference>
<dbReference type="PANTHER" id="PTHR37817">
    <property type="entry name" value="N-ACETYLTRANSFERASE EIS"/>
    <property type="match status" value="1"/>
</dbReference>
<gene>
    <name evidence="2" type="ORF">ACHHYP_12627</name>
</gene>
<dbReference type="PANTHER" id="PTHR37817:SF1">
    <property type="entry name" value="N-ACETYLTRANSFERASE EIS"/>
    <property type="match status" value="1"/>
</dbReference>
<accession>A0A1V9YGI8</accession>
<organism evidence="2 3">
    <name type="scientific">Achlya hypogyna</name>
    <name type="common">Oomycete</name>
    <name type="synonym">Protoachlya hypogyna</name>
    <dbReference type="NCBI Taxonomy" id="1202772"/>
    <lineage>
        <taxon>Eukaryota</taxon>
        <taxon>Sar</taxon>
        <taxon>Stramenopiles</taxon>
        <taxon>Oomycota</taxon>
        <taxon>Saprolegniomycetes</taxon>
        <taxon>Saprolegniales</taxon>
        <taxon>Achlyaceae</taxon>
        <taxon>Achlya</taxon>
    </lineage>
</organism>
<evidence type="ECO:0000313" key="2">
    <source>
        <dbReference type="EMBL" id="OQR84853.1"/>
    </source>
</evidence>
<keyword evidence="3" id="KW-1185">Reference proteome</keyword>
<dbReference type="InterPro" id="IPR051554">
    <property type="entry name" value="Acetyltransferase_Eis"/>
</dbReference>
<dbReference type="PROSITE" id="PS51186">
    <property type="entry name" value="GNAT"/>
    <property type="match status" value="1"/>
</dbReference>
<dbReference type="SUPFAM" id="SSF55729">
    <property type="entry name" value="Acyl-CoA N-acyltransferases (Nat)"/>
    <property type="match status" value="1"/>
</dbReference>
<name>A0A1V9YGI8_ACHHY</name>
<dbReference type="AlphaFoldDB" id="A0A1V9YGI8"/>
<dbReference type="OrthoDB" id="79507at2759"/>
<dbReference type="Proteomes" id="UP000243579">
    <property type="component" value="Unassembled WGS sequence"/>
</dbReference>
<evidence type="ECO:0000259" key="1">
    <source>
        <dbReference type="PROSITE" id="PS51186"/>
    </source>
</evidence>
<dbReference type="GO" id="GO:0034069">
    <property type="term" value="F:aminoglycoside N-acetyltransferase activity"/>
    <property type="evidence" value="ECO:0007669"/>
    <property type="project" value="TreeGrafter"/>
</dbReference>
<comment type="caution">
    <text evidence="2">The sequence shown here is derived from an EMBL/GenBank/DDBJ whole genome shotgun (WGS) entry which is preliminary data.</text>
</comment>
<evidence type="ECO:0000313" key="3">
    <source>
        <dbReference type="Proteomes" id="UP000243579"/>
    </source>
</evidence>